<dbReference type="InParanoid" id="A0A316W598"/>
<dbReference type="Proteomes" id="UP000245783">
    <property type="component" value="Unassembled WGS sequence"/>
</dbReference>
<name>A0A316W598_9BASI</name>
<dbReference type="GeneID" id="37038726"/>
<feature type="compositionally biased region" description="Basic and acidic residues" evidence="1">
    <location>
        <begin position="285"/>
        <end position="320"/>
    </location>
</feature>
<gene>
    <name evidence="2" type="ORF">IE81DRAFT_364387</name>
</gene>
<accession>A0A316W598</accession>
<reference evidence="2 3" key="1">
    <citation type="journal article" date="2018" name="Mol. Biol. Evol.">
        <title>Broad Genomic Sampling Reveals a Smut Pathogenic Ancestry of the Fungal Clade Ustilaginomycotina.</title>
        <authorList>
            <person name="Kijpornyongpan T."/>
            <person name="Mondo S.J."/>
            <person name="Barry K."/>
            <person name="Sandor L."/>
            <person name="Lee J."/>
            <person name="Lipzen A."/>
            <person name="Pangilinan J."/>
            <person name="LaButti K."/>
            <person name="Hainaut M."/>
            <person name="Henrissat B."/>
            <person name="Grigoriev I.V."/>
            <person name="Spatafora J.W."/>
            <person name="Aime M.C."/>
        </authorList>
    </citation>
    <scope>NUCLEOTIDE SEQUENCE [LARGE SCALE GENOMIC DNA]</scope>
    <source>
        <strain evidence="2 3">MCA 4658</strain>
    </source>
</reference>
<protein>
    <submittedName>
        <fullName evidence="2">Uncharacterized protein</fullName>
    </submittedName>
</protein>
<dbReference type="EMBL" id="KZ819357">
    <property type="protein sequence ID" value="PWN44999.1"/>
    <property type="molecule type" value="Genomic_DNA"/>
</dbReference>
<sequence length="326" mass="36012">MPRTSSDKSQPSALDIVRSYSVLPLSVASRIASGVVDSRAYTEMQIMYLNEGSFFSVFVIDRHAVAPISYTRMRPFNASHYPAITLQAIQGSAVLRCWQCRVTGAMCQILEGDTKCITCCDRRVRCNANNYLQIHHAADIKAALLPALVQHCHNWHARLRGEWPPRTYDILSSHGLRDVIPPPFVDTKLLGEMVDYEFPCEGQQALRAPWSPGMPNIVMDSTQLLVPAGPSDNQSTLRPFNELMGASATNGGSLPRSNLSPLQPGELLFEGDLLMVVTESDYDTEGDHDALRNESDYDTEGDHDVLQNESGHDTEGEHDVLQNGGN</sequence>
<dbReference type="RefSeq" id="XP_025372159.1">
    <property type="nucleotide sequence ID" value="XM_025516856.1"/>
</dbReference>
<keyword evidence="3" id="KW-1185">Reference proteome</keyword>
<evidence type="ECO:0000256" key="1">
    <source>
        <dbReference type="SAM" id="MobiDB-lite"/>
    </source>
</evidence>
<evidence type="ECO:0000313" key="3">
    <source>
        <dbReference type="Proteomes" id="UP000245783"/>
    </source>
</evidence>
<organism evidence="2 3">
    <name type="scientific">Ceraceosorus guamensis</name>
    <dbReference type="NCBI Taxonomy" id="1522189"/>
    <lineage>
        <taxon>Eukaryota</taxon>
        <taxon>Fungi</taxon>
        <taxon>Dikarya</taxon>
        <taxon>Basidiomycota</taxon>
        <taxon>Ustilaginomycotina</taxon>
        <taxon>Exobasidiomycetes</taxon>
        <taxon>Ceraceosorales</taxon>
        <taxon>Ceraceosoraceae</taxon>
        <taxon>Ceraceosorus</taxon>
    </lineage>
</organism>
<feature type="region of interest" description="Disordered" evidence="1">
    <location>
        <begin position="283"/>
        <end position="326"/>
    </location>
</feature>
<dbReference type="AlphaFoldDB" id="A0A316W598"/>
<proteinExistence type="predicted"/>
<evidence type="ECO:0000313" key="2">
    <source>
        <dbReference type="EMBL" id="PWN44999.1"/>
    </source>
</evidence>